<feature type="transmembrane region" description="Helical" evidence="1">
    <location>
        <begin position="12"/>
        <end position="32"/>
    </location>
</feature>
<keyword evidence="1" id="KW-0472">Membrane</keyword>
<evidence type="ECO:0000256" key="1">
    <source>
        <dbReference type="SAM" id="Phobius"/>
    </source>
</evidence>
<reference evidence="2 3" key="1">
    <citation type="submission" date="2017-02" db="EMBL/GenBank/DDBJ databases">
        <title>Complete genome sequence of two Escherichia coli phages, vB_EcoM_ ESCO5 and vB_EcoM_ESCO13, which are related to phAPEC8.</title>
        <authorList>
            <person name="Trotereau A."/>
            <person name="Gonnet M."/>
            <person name="Viardot A."/>
            <person name="Lalmanach A.-C."/>
            <person name="Guabiraba R."/>
            <person name="Chanteloup N."/>
            <person name="Schouler C."/>
        </authorList>
    </citation>
    <scope>NUCLEOTIDE SEQUENCE [LARGE SCALE GENOMIC DNA]</scope>
</reference>
<protein>
    <submittedName>
        <fullName evidence="2">Uncharacterized protein</fullName>
    </submittedName>
</protein>
<evidence type="ECO:0000313" key="2">
    <source>
        <dbReference type="EMBL" id="AOT23356.1"/>
    </source>
</evidence>
<dbReference type="EMBL" id="KX664695">
    <property type="protein sequence ID" value="AOT23356.1"/>
    <property type="molecule type" value="Genomic_DNA"/>
</dbReference>
<organism evidence="2 3">
    <name type="scientific">Escherichia phage ESCO5</name>
    <dbReference type="NCBI Taxonomy" id="1897495"/>
    <lineage>
        <taxon>Viruses</taxon>
        <taxon>Duplodnaviria</taxon>
        <taxon>Heunggongvirae</taxon>
        <taxon>Uroviricota</taxon>
        <taxon>Caudoviricetes</taxon>
        <taxon>Stephanstirmvirinae</taxon>
        <taxon>Phapecoctavirus</taxon>
        <taxon>Phapecoctavirus ESCO5</taxon>
        <taxon>Escherichia virus ESCO5</taxon>
    </lineage>
</organism>
<sequence>MQAVVNEAIMNLSFLLAGLGGVLIGLALIWCIRRLIGYRQKGVSCFVSYNFTTAYSNEVGSGNAQAFLPTYPPTVEDIRNLEVELMGLSDNYTSLVIQNIFRLKQEA</sequence>
<name>A0A1D8EQN6_9CAUD</name>
<keyword evidence="3" id="KW-1185">Reference proteome</keyword>
<keyword evidence="1" id="KW-0812">Transmembrane</keyword>
<keyword evidence="1" id="KW-1133">Transmembrane helix</keyword>
<accession>A0A1D8EQN6</accession>
<proteinExistence type="predicted"/>
<gene>
    <name evidence="2" type="ORF">ESCO5_00238</name>
</gene>
<dbReference type="Proteomes" id="UP000223130">
    <property type="component" value="Segment"/>
</dbReference>
<evidence type="ECO:0000313" key="3">
    <source>
        <dbReference type="Proteomes" id="UP000223130"/>
    </source>
</evidence>